<comment type="caution">
    <text evidence="3">The sequence shown here is derived from an EMBL/GenBank/DDBJ whole genome shotgun (WGS) entry which is preliminary data.</text>
</comment>
<dbReference type="EMBL" id="DRXE01000070">
    <property type="protein sequence ID" value="HHM67464.1"/>
    <property type="molecule type" value="Genomic_DNA"/>
</dbReference>
<feature type="domain" description="Rad50/SbcC-type AAA" evidence="2">
    <location>
        <begin position="5"/>
        <end position="233"/>
    </location>
</feature>
<evidence type="ECO:0000259" key="2">
    <source>
        <dbReference type="Pfam" id="PF13476"/>
    </source>
</evidence>
<reference evidence="3" key="1">
    <citation type="journal article" date="2020" name="mSystems">
        <title>Genome- and Community-Level Interaction Insights into Carbon Utilization and Element Cycling Functions of Hydrothermarchaeota in Hydrothermal Sediment.</title>
        <authorList>
            <person name="Zhou Z."/>
            <person name="Liu Y."/>
            <person name="Xu W."/>
            <person name="Pan J."/>
            <person name="Luo Z.H."/>
            <person name="Li M."/>
        </authorList>
    </citation>
    <scope>NUCLEOTIDE SEQUENCE [LARGE SCALE GENOMIC DNA]</scope>
    <source>
        <strain evidence="3">SpSt-1071</strain>
    </source>
</reference>
<accession>A0A7C5RDU4</accession>
<dbReference type="PANTHER" id="PTHR32114">
    <property type="entry name" value="ABC TRANSPORTER ABCH.3"/>
    <property type="match status" value="1"/>
</dbReference>
<dbReference type="PANTHER" id="PTHR32114:SF2">
    <property type="entry name" value="ABC TRANSPORTER ABCH.3"/>
    <property type="match status" value="1"/>
</dbReference>
<organism evidence="3">
    <name type="scientific">Thermus caliditerrae</name>
    <dbReference type="NCBI Taxonomy" id="1330700"/>
    <lineage>
        <taxon>Bacteria</taxon>
        <taxon>Thermotogati</taxon>
        <taxon>Deinococcota</taxon>
        <taxon>Deinococci</taxon>
        <taxon>Thermales</taxon>
        <taxon>Thermaceae</taxon>
        <taxon>Thermus</taxon>
    </lineage>
</organism>
<feature type="coiled-coil region" evidence="1">
    <location>
        <begin position="598"/>
        <end position="635"/>
    </location>
</feature>
<name>A0A7C5RDU4_9DEIN</name>
<dbReference type="AlphaFoldDB" id="A0A7C5RDU4"/>
<dbReference type="Pfam" id="PF13476">
    <property type="entry name" value="AAA_23"/>
    <property type="match status" value="1"/>
</dbReference>
<gene>
    <name evidence="3" type="ORF">ENM28_01855</name>
</gene>
<dbReference type="SUPFAM" id="SSF52540">
    <property type="entry name" value="P-loop containing nucleoside triphosphate hydrolases"/>
    <property type="match status" value="1"/>
</dbReference>
<evidence type="ECO:0000256" key="1">
    <source>
        <dbReference type="SAM" id="Coils"/>
    </source>
</evidence>
<dbReference type="InterPro" id="IPR038729">
    <property type="entry name" value="Rad50/SbcC_AAA"/>
</dbReference>
<protein>
    <submittedName>
        <fullName evidence="3">SMC family ATPase</fullName>
    </submittedName>
</protein>
<sequence>MRPLKLELEGFGPYLRRQEVPLDDVSLFVITGPTGSGKTTLLDALTYALFGAVPRLGKRGAEELRHPEARRMWVRLLFRVGEAHYRVERELGPRSEVRFWELGAEGWRALPLKAREMQRRLEALLGLDYETFIRAVLLPQGEFDQLLRKASGPERREVLDRLFGLEDLKEMAKRAGERVRELEREAHSLEDRLEGLQDATPEALQAKQKALEAELRKKETLEAHLNQREAEAKRLEELSKLLVQRDGLREELAALESRSATLLDAWNRAQSSRRARADLHLYQALREAEGSLAEAEREVRELMEKEGEAIRDLEALPMDEGELSRLESRWSQRGWYESLWRLLQEAQGVYAPHPQAAPWRPEDEGRLRDLLKERDRLKAKEGQLAEARALDQALLQAEAASEEAQGRLNALRFARLRGLRAEAEALRGEVEALQETLDRLGVGRYRHLLRPGEPCPLCHAPVAQVPEEHFPGDLEALSQELEAKRRRLLRVEGEVEALSAQLEGLPEPPLPAAFPESKDLETAQEEAEQWERQALALEARLCERLEALDLERGKALENALAQVQEALEGLGEAAQTLARSLARYLWEALEGREPQAFFQALEERLRELRVRMEKRKRLEKRLEEVRQGLAAARAKVQERQGALQAAQAGVQGLPPEEELRGLLLPEEAEAQAEKAWQDHQQEVMRLKGALRQVEEALAPLAPLPERQPQEEAQALWAEVRRLRDEIAALNQSVGALKGEIERLKPLVDLRRELEEGLVQVRANLELWASLAEDLRQDRFPRWLYLTLQRGLLERANRLLATLSGGRYRLLAREEKGLEYQVEDAWTGAVRSADTLSGGEAFLASLALALALSEELAGRRLEALFLDEGFGTLDGETLEVVAQALESLGQDGRMVGVITHVEALAERFPNRLRVRKGRGESTVAWEVER</sequence>
<dbReference type="GO" id="GO:0016887">
    <property type="term" value="F:ATP hydrolysis activity"/>
    <property type="evidence" value="ECO:0007669"/>
    <property type="project" value="InterPro"/>
</dbReference>
<dbReference type="Gene3D" id="3.40.50.300">
    <property type="entry name" value="P-loop containing nucleotide triphosphate hydrolases"/>
    <property type="match status" value="2"/>
</dbReference>
<feature type="coiled-coil region" evidence="1">
    <location>
        <begin position="165"/>
        <end position="312"/>
    </location>
</feature>
<dbReference type="InterPro" id="IPR027417">
    <property type="entry name" value="P-loop_NTPase"/>
</dbReference>
<evidence type="ECO:0000313" key="3">
    <source>
        <dbReference type="EMBL" id="HHM67464.1"/>
    </source>
</evidence>
<feature type="coiled-coil region" evidence="1">
    <location>
        <begin position="367"/>
        <end position="436"/>
    </location>
</feature>
<keyword evidence="1" id="KW-0175">Coiled coil</keyword>
<proteinExistence type="predicted"/>
<feature type="coiled-coil region" evidence="1">
    <location>
        <begin position="474"/>
        <end position="573"/>
    </location>
</feature>
<dbReference type="Pfam" id="PF13558">
    <property type="entry name" value="SbcC_Walker_B"/>
    <property type="match status" value="1"/>
</dbReference>
<dbReference type="GO" id="GO:0006302">
    <property type="term" value="P:double-strand break repair"/>
    <property type="evidence" value="ECO:0007669"/>
    <property type="project" value="InterPro"/>
</dbReference>